<dbReference type="EMBL" id="CP021376">
    <property type="protein sequence ID" value="ART80778.1"/>
    <property type="molecule type" value="Genomic_DNA"/>
</dbReference>
<dbReference type="AlphaFoldDB" id="A0A1Y0CZQ7"/>
<gene>
    <name evidence="1" type="ORF">CBP12_11950</name>
</gene>
<name>A0A1Y0CZQ7_9GAMM</name>
<dbReference type="KEGG" id="ocm:CBP12_11950"/>
<accession>A0A1Y0CZQ7</accession>
<sequence length="67" mass="7630">MLRARRTLSEKGAVGAFLLTIGCYIQVKQINITLGAALMSGYAVIVRPYYHKFNIRAEWLDRILPFT</sequence>
<proteinExistence type="predicted"/>
<organism evidence="1 2">
    <name type="scientific">Oceanisphaera avium</name>
    <dbReference type="NCBI Taxonomy" id="1903694"/>
    <lineage>
        <taxon>Bacteria</taxon>
        <taxon>Pseudomonadati</taxon>
        <taxon>Pseudomonadota</taxon>
        <taxon>Gammaproteobacteria</taxon>
        <taxon>Aeromonadales</taxon>
        <taxon>Aeromonadaceae</taxon>
        <taxon>Oceanisphaera</taxon>
    </lineage>
</organism>
<reference evidence="2" key="1">
    <citation type="submission" date="2017-05" db="EMBL/GenBank/DDBJ databases">
        <authorList>
            <person name="Sung H."/>
        </authorList>
    </citation>
    <scope>NUCLEOTIDE SEQUENCE [LARGE SCALE GENOMIC DNA]</scope>
    <source>
        <strain evidence="2">AMac2203</strain>
    </source>
</reference>
<protein>
    <submittedName>
        <fullName evidence="1">Uncharacterized protein</fullName>
    </submittedName>
</protein>
<evidence type="ECO:0000313" key="2">
    <source>
        <dbReference type="Proteomes" id="UP000243793"/>
    </source>
</evidence>
<evidence type="ECO:0000313" key="1">
    <source>
        <dbReference type="EMBL" id="ART80778.1"/>
    </source>
</evidence>
<keyword evidence="2" id="KW-1185">Reference proteome</keyword>
<dbReference type="Proteomes" id="UP000243793">
    <property type="component" value="Chromosome"/>
</dbReference>
<dbReference type="PROSITE" id="PS51257">
    <property type="entry name" value="PROKAR_LIPOPROTEIN"/>
    <property type="match status" value="1"/>
</dbReference>